<sequence>MRFPTTPDSLRRRRLIAFGAAIVLLMTACITHAVLVHRSASSSAGNVFPHPNGGGTTVVETQPTAVELPALRPTSDSEIFARQVAEALFEWDTGTLISRTDHVEQLVAVADPTGESTPGLVSDLDNYLPTQDAWVELAQYETLQWLSIDSVATPSMWAEAENQAGDELLPGTTAFTIHGTRHRSGIWEDEPVASGHDVAFTVFIVCGPSYPECHLLRLSMLDKPLD</sequence>
<gene>
    <name evidence="1" type="ORF">NOCA2480114</name>
</gene>
<proteinExistence type="predicted"/>
<protein>
    <submittedName>
        <fullName evidence="1">Uncharacterized protein</fullName>
    </submittedName>
</protein>
<dbReference type="PROSITE" id="PS51257">
    <property type="entry name" value="PROKAR_LIPOPROTEIN"/>
    <property type="match status" value="1"/>
</dbReference>
<reference evidence="1" key="1">
    <citation type="submission" date="2015-08" db="EMBL/GenBank/DDBJ databases">
        <authorList>
            <person name="Babu N.S."/>
            <person name="Beckwith C.J."/>
            <person name="Beseler K.G."/>
            <person name="Brison A."/>
            <person name="Carone J.V."/>
            <person name="Caskin T.P."/>
            <person name="Diamond M."/>
            <person name="Durham M.E."/>
            <person name="Foxe J.M."/>
            <person name="Go M."/>
            <person name="Henderson B.A."/>
            <person name="Jones I.B."/>
            <person name="McGettigan J.A."/>
            <person name="Micheletti S.J."/>
            <person name="Nasrallah M.E."/>
            <person name="Ortiz D."/>
            <person name="Piller C.R."/>
            <person name="Privatt S.R."/>
            <person name="Schneider S.L."/>
            <person name="Sharp S."/>
            <person name="Smith T.C."/>
            <person name="Stanton J.D."/>
            <person name="Ullery H.E."/>
            <person name="Wilson R.J."/>
            <person name="Serrano M.G."/>
            <person name="Buck G."/>
            <person name="Lee V."/>
            <person name="Wang Y."/>
            <person name="Carvalho R."/>
            <person name="Voegtly L."/>
            <person name="Shi R."/>
            <person name="Duckworth R."/>
            <person name="Johnson A."/>
            <person name="Loviza R."/>
            <person name="Walstead R."/>
            <person name="Shah Z."/>
            <person name="Kiflezghi M."/>
            <person name="Wade K."/>
            <person name="Ball S.L."/>
            <person name="Bradley K.W."/>
            <person name="Asai D.J."/>
            <person name="Bowman C.A."/>
            <person name="Russell D.A."/>
            <person name="Pope W.H."/>
            <person name="Jacobs-Sera D."/>
            <person name="Hendrix R.W."/>
            <person name="Hatfull G.F."/>
        </authorList>
    </citation>
    <scope>NUCLEOTIDE SEQUENCE</scope>
</reference>
<evidence type="ECO:0000313" key="1">
    <source>
        <dbReference type="EMBL" id="CUR58123.1"/>
    </source>
</evidence>
<name>A0A2P2C7Z7_9ZZZZ</name>
<dbReference type="AlphaFoldDB" id="A0A2P2C7Z7"/>
<accession>A0A2P2C7Z7</accession>
<organism evidence="1">
    <name type="scientific">metagenome</name>
    <dbReference type="NCBI Taxonomy" id="256318"/>
    <lineage>
        <taxon>unclassified sequences</taxon>
        <taxon>metagenomes</taxon>
    </lineage>
</organism>
<dbReference type="EMBL" id="CZKA01000043">
    <property type="protein sequence ID" value="CUR58123.1"/>
    <property type="molecule type" value="Genomic_DNA"/>
</dbReference>